<feature type="signal peptide" evidence="1">
    <location>
        <begin position="1"/>
        <end position="23"/>
    </location>
</feature>
<comment type="caution">
    <text evidence="2">The sequence shown here is derived from an EMBL/GenBank/DDBJ whole genome shotgun (WGS) entry which is preliminary data.</text>
</comment>
<reference evidence="2" key="1">
    <citation type="submission" date="2018-11" db="EMBL/GenBank/DDBJ databases">
        <authorList>
            <person name="Alioto T."/>
            <person name="Alioto T."/>
        </authorList>
    </citation>
    <scope>NUCLEOTIDE SEQUENCE</scope>
</reference>
<accession>A0A8B6D3Q7</accession>
<gene>
    <name evidence="2" type="ORF">MGAL_10B053898</name>
</gene>
<proteinExistence type="predicted"/>
<evidence type="ECO:0000313" key="3">
    <source>
        <dbReference type="Proteomes" id="UP000596742"/>
    </source>
</evidence>
<evidence type="ECO:0000313" key="2">
    <source>
        <dbReference type="EMBL" id="VDI14642.1"/>
    </source>
</evidence>
<dbReference type="Proteomes" id="UP000596742">
    <property type="component" value="Unassembled WGS sequence"/>
</dbReference>
<dbReference type="AlphaFoldDB" id="A0A8B6D3Q7"/>
<keyword evidence="3" id="KW-1185">Reference proteome</keyword>
<protein>
    <submittedName>
        <fullName evidence="2">Uncharacterized protein</fullName>
    </submittedName>
</protein>
<name>A0A8B6D3Q7_MYTGA</name>
<keyword evidence="1" id="KW-0732">Signal</keyword>
<organism evidence="2 3">
    <name type="scientific">Mytilus galloprovincialis</name>
    <name type="common">Mediterranean mussel</name>
    <dbReference type="NCBI Taxonomy" id="29158"/>
    <lineage>
        <taxon>Eukaryota</taxon>
        <taxon>Metazoa</taxon>
        <taxon>Spiralia</taxon>
        <taxon>Lophotrochozoa</taxon>
        <taxon>Mollusca</taxon>
        <taxon>Bivalvia</taxon>
        <taxon>Autobranchia</taxon>
        <taxon>Pteriomorphia</taxon>
        <taxon>Mytilida</taxon>
        <taxon>Mytiloidea</taxon>
        <taxon>Mytilidae</taxon>
        <taxon>Mytilinae</taxon>
        <taxon>Mytilus</taxon>
    </lineage>
</organism>
<dbReference type="EMBL" id="UYJE01002889">
    <property type="protein sequence ID" value="VDI14642.1"/>
    <property type="molecule type" value="Genomic_DNA"/>
</dbReference>
<evidence type="ECO:0000256" key="1">
    <source>
        <dbReference type="SAM" id="SignalP"/>
    </source>
</evidence>
<feature type="chain" id="PRO_5032950595" evidence="1">
    <location>
        <begin position="24"/>
        <end position="81"/>
    </location>
</feature>
<sequence length="81" mass="9384">MNFLHLKLAFFVLTFISIQLLSSHPPLAEGNVWKTLRRVLRPTCAGCAGICERKVRGRCQCQVDRVCMRNRFRNRHRGSRG</sequence>